<dbReference type="OrthoDB" id="2253782at2759"/>
<name>A0A162PIR6_PHYB8</name>
<dbReference type="PANTHER" id="PTHR31639:SF285">
    <property type="entry name" value="OS01G0730200 PROTEIN"/>
    <property type="match status" value="1"/>
</dbReference>
<dbReference type="AlphaFoldDB" id="A0A162PIR6"/>
<dbReference type="SUPFAM" id="SSF81383">
    <property type="entry name" value="F-box domain"/>
    <property type="match status" value="1"/>
</dbReference>
<evidence type="ECO:0000313" key="2">
    <source>
        <dbReference type="EMBL" id="OAD73247.1"/>
    </source>
</evidence>
<sequence length="679" mass="78611">MGISKLPYEILAQIGDNLSTTDRHSCTLTCKRWRYPFQNALWRNMWIFTYEGMQRLTNNIKNSQNIPATYPFLVHSLHIRLRRYWPEISDEKFSTLFRCFPNLKRLDIEDIVYTDIYTEITRSDNIWKSLKSLRIQYRQTGETDQAQILLELIATCSLLHELEILKKGPSCRIEFDVYDLDRIHQNLQSLSSIKAKIYLSPDLSAALDTIPDTTPAFAVTYLDINSKKFENKSDYLNGNWNEWNPLWLYYFGYKYPNLRSLKLNSTGISGNLIDADERQRIISLLHSNPNAFQHLETFDFTNDKYFELSDFVLWELFYALKVPLKHLTLDATQDGKVDDSYPIDVNTILQSFSETLKSLSVTGFTYNYNDQDTAIELSYYYPLLTDICISGSNVSLNLDNILDKCVALIQLKFGGGKLFINPNTTTKESEQKQQHHGLMVLTLLKFSAAAEVFKNISFRCRSLRHMTLNGLCATGSICEETGRLLFDMSHTFLKTLNISQVQYCTSYEEMNASNAGGLTLLSQLNDSQLSDTKNGREKENMDSECPVVAIHNIDWIYTYWNYGYNYAHILDTRKLSKEEADIALEYYQNFQASKISETLEDFDFYDKKIKYMDDKLELDKGYSELRFGNIETVLISTSNKIITTLSWSGCLNFLGYSNICSCTREQGCLRLVVIHFYFP</sequence>
<dbReference type="InterPro" id="IPR036047">
    <property type="entry name" value="F-box-like_dom_sf"/>
</dbReference>
<evidence type="ECO:0000259" key="1">
    <source>
        <dbReference type="PROSITE" id="PS50181"/>
    </source>
</evidence>
<accession>A0A162PIR6</accession>
<dbReference type="GeneID" id="28996805"/>
<proteinExistence type="predicted"/>
<feature type="domain" description="F-box" evidence="1">
    <location>
        <begin position="1"/>
        <end position="45"/>
    </location>
</feature>
<gene>
    <name evidence="2" type="ORF">PHYBLDRAFT_168599</name>
</gene>
<dbReference type="EMBL" id="KV440981">
    <property type="protein sequence ID" value="OAD73247.1"/>
    <property type="molecule type" value="Genomic_DNA"/>
</dbReference>
<dbReference type="VEuPathDB" id="FungiDB:PHYBLDRAFT_168599"/>
<dbReference type="Gene3D" id="3.80.10.10">
    <property type="entry name" value="Ribonuclease Inhibitor"/>
    <property type="match status" value="2"/>
</dbReference>
<dbReference type="SMART" id="SM00256">
    <property type="entry name" value="FBOX"/>
    <property type="match status" value="1"/>
</dbReference>
<dbReference type="InParanoid" id="A0A162PIR6"/>
<dbReference type="PROSITE" id="PS50181">
    <property type="entry name" value="FBOX"/>
    <property type="match status" value="1"/>
</dbReference>
<protein>
    <recommendedName>
        <fullName evidence="1">F-box domain-containing protein</fullName>
    </recommendedName>
</protein>
<keyword evidence="3" id="KW-1185">Reference proteome</keyword>
<dbReference type="Proteomes" id="UP000077315">
    <property type="component" value="Unassembled WGS sequence"/>
</dbReference>
<dbReference type="InterPro" id="IPR032675">
    <property type="entry name" value="LRR_dom_sf"/>
</dbReference>
<dbReference type="Gene3D" id="1.20.1280.50">
    <property type="match status" value="1"/>
</dbReference>
<dbReference type="InterPro" id="IPR001810">
    <property type="entry name" value="F-box_dom"/>
</dbReference>
<dbReference type="PANTHER" id="PTHR31639">
    <property type="entry name" value="F-BOX PROTEIN-LIKE"/>
    <property type="match status" value="1"/>
</dbReference>
<reference evidence="3" key="1">
    <citation type="submission" date="2015-06" db="EMBL/GenBank/DDBJ databases">
        <title>Expansion of signal transduction pathways in fungi by whole-genome duplication.</title>
        <authorList>
            <consortium name="DOE Joint Genome Institute"/>
            <person name="Corrochano L.M."/>
            <person name="Kuo A."/>
            <person name="Marcet-Houben M."/>
            <person name="Polaino S."/>
            <person name="Salamov A."/>
            <person name="Villalobos J.M."/>
            <person name="Alvarez M.I."/>
            <person name="Avalos J."/>
            <person name="Benito E.P."/>
            <person name="Benoit I."/>
            <person name="Burger G."/>
            <person name="Camino L.P."/>
            <person name="Canovas D."/>
            <person name="Cerda-Olmedo E."/>
            <person name="Cheng J.-F."/>
            <person name="Dominguez A."/>
            <person name="Elias M."/>
            <person name="Eslava A.P."/>
            <person name="Glaser F."/>
            <person name="Grimwood J."/>
            <person name="Gutierrez G."/>
            <person name="Heitman J."/>
            <person name="Henrissat B."/>
            <person name="Iturriaga E.A."/>
            <person name="Lang B.F."/>
            <person name="Lavin J.L."/>
            <person name="Lee S."/>
            <person name="Li W."/>
            <person name="Lindquist E."/>
            <person name="Lopez-Garcia S."/>
            <person name="Luque E.M."/>
            <person name="Marcos A.T."/>
            <person name="Martin J."/>
            <person name="McCluskey K."/>
            <person name="Medina H.R."/>
            <person name="Miralles-Duran A."/>
            <person name="Miyazaki A."/>
            <person name="Munoz-Torres E."/>
            <person name="Oguiza J.A."/>
            <person name="Ohm R."/>
            <person name="Olmedo M."/>
            <person name="Orejas M."/>
            <person name="Ortiz-Castellanos L."/>
            <person name="Pisabarro A.G."/>
            <person name="Rodriguez-Romero J."/>
            <person name="Ruiz-Herrera J."/>
            <person name="Ruiz-Vazquez R."/>
            <person name="Sanz C."/>
            <person name="Schackwitz W."/>
            <person name="Schmutz J."/>
            <person name="Shahriari M."/>
            <person name="Shelest E."/>
            <person name="Silva-Franco F."/>
            <person name="Soanes D."/>
            <person name="Syed K."/>
            <person name="Tagua V.G."/>
            <person name="Talbot N.J."/>
            <person name="Thon M."/>
            <person name="De vries R.P."/>
            <person name="Wiebenga A."/>
            <person name="Yadav J.S."/>
            <person name="Braun E.L."/>
            <person name="Baker S."/>
            <person name="Garre V."/>
            <person name="Horwitz B."/>
            <person name="Torres-Martinez S."/>
            <person name="Idnurm A."/>
            <person name="Herrera-Estrella A."/>
            <person name="Gabaldon T."/>
            <person name="Grigoriev I.V."/>
        </authorList>
    </citation>
    <scope>NUCLEOTIDE SEQUENCE [LARGE SCALE GENOMIC DNA]</scope>
    <source>
        <strain evidence="3">NRRL 1555(-)</strain>
    </source>
</reference>
<organism evidence="2 3">
    <name type="scientific">Phycomyces blakesleeanus (strain ATCC 8743b / DSM 1359 / FGSC 10004 / NBRC 33097 / NRRL 1555)</name>
    <dbReference type="NCBI Taxonomy" id="763407"/>
    <lineage>
        <taxon>Eukaryota</taxon>
        <taxon>Fungi</taxon>
        <taxon>Fungi incertae sedis</taxon>
        <taxon>Mucoromycota</taxon>
        <taxon>Mucoromycotina</taxon>
        <taxon>Mucoromycetes</taxon>
        <taxon>Mucorales</taxon>
        <taxon>Phycomycetaceae</taxon>
        <taxon>Phycomyces</taxon>
    </lineage>
</organism>
<dbReference type="SUPFAM" id="SSF52047">
    <property type="entry name" value="RNI-like"/>
    <property type="match status" value="1"/>
</dbReference>
<dbReference type="RefSeq" id="XP_018291287.1">
    <property type="nucleotide sequence ID" value="XM_018435899.1"/>
</dbReference>
<evidence type="ECO:0000313" key="3">
    <source>
        <dbReference type="Proteomes" id="UP000077315"/>
    </source>
</evidence>
<dbReference type="Pfam" id="PF12937">
    <property type="entry name" value="F-box-like"/>
    <property type="match status" value="1"/>
</dbReference>